<dbReference type="EMBL" id="FWFQ01000012">
    <property type="protein sequence ID" value="SLN39630.1"/>
    <property type="molecule type" value="Genomic_DNA"/>
</dbReference>
<keyword evidence="1" id="KW-0732">Signal</keyword>
<sequence length="246" mass="26596">MCFPDFRKALAGGRAALLVVSATFATAPALAEDAIFDVSLRGIKGGSLTLSAVESNGQYAATGLAQTTGLVGAIARFRYTAKVRGSVRGGRYRPAAYSETEHTSRRDSTSTITYRNGVPVVVSGREGRKPRPWDIDPARQGDAVDPLTALHLTLRAVPESEVCRLSVFVFDGHRRSKVSLSQPKRSETGYTCKGEYRRVSGYKPADMEERTSFPFTVEMAPAGGGKFHPVKITSASLYGTVTMNRR</sequence>
<evidence type="ECO:0000256" key="1">
    <source>
        <dbReference type="SAM" id="SignalP"/>
    </source>
</evidence>
<organism evidence="2 3">
    <name type="scientific">Pseudoruegeria aquimaris</name>
    <dbReference type="NCBI Taxonomy" id="393663"/>
    <lineage>
        <taxon>Bacteria</taxon>
        <taxon>Pseudomonadati</taxon>
        <taxon>Pseudomonadota</taxon>
        <taxon>Alphaproteobacteria</taxon>
        <taxon>Rhodobacterales</taxon>
        <taxon>Roseobacteraceae</taxon>
        <taxon>Pseudoruegeria</taxon>
    </lineage>
</organism>
<dbReference type="AlphaFoldDB" id="A0A1Y5SK04"/>
<name>A0A1Y5SK04_9RHOB</name>
<dbReference type="RefSeq" id="WP_245824571.1">
    <property type="nucleotide sequence ID" value="NZ_FWFQ01000012.1"/>
</dbReference>
<dbReference type="InterPro" id="IPR021457">
    <property type="entry name" value="DUF3108"/>
</dbReference>
<accession>A0A1Y5SK04</accession>
<reference evidence="2 3" key="1">
    <citation type="submission" date="2017-03" db="EMBL/GenBank/DDBJ databases">
        <authorList>
            <person name="Afonso C.L."/>
            <person name="Miller P.J."/>
            <person name="Scott M.A."/>
            <person name="Spackman E."/>
            <person name="Goraichik I."/>
            <person name="Dimitrov K.M."/>
            <person name="Suarez D.L."/>
            <person name="Swayne D.E."/>
        </authorList>
    </citation>
    <scope>NUCLEOTIDE SEQUENCE [LARGE SCALE GENOMIC DNA]</scope>
    <source>
        <strain evidence="2 3">CECT 7680</strain>
    </source>
</reference>
<keyword evidence="3" id="KW-1185">Reference proteome</keyword>
<evidence type="ECO:0000313" key="3">
    <source>
        <dbReference type="Proteomes" id="UP000193409"/>
    </source>
</evidence>
<feature type="signal peptide" evidence="1">
    <location>
        <begin position="1"/>
        <end position="31"/>
    </location>
</feature>
<protein>
    <recommendedName>
        <fullName evidence="4">DUF3108 domain-containing protein</fullName>
    </recommendedName>
</protein>
<gene>
    <name evidence="2" type="ORF">PSA7680_01958</name>
</gene>
<evidence type="ECO:0000313" key="2">
    <source>
        <dbReference type="EMBL" id="SLN39630.1"/>
    </source>
</evidence>
<proteinExistence type="predicted"/>
<dbReference type="Pfam" id="PF11306">
    <property type="entry name" value="DUF3108"/>
    <property type="match status" value="1"/>
</dbReference>
<dbReference type="Proteomes" id="UP000193409">
    <property type="component" value="Unassembled WGS sequence"/>
</dbReference>
<feature type="chain" id="PRO_5012531645" description="DUF3108 domain-containing protein" evidence="1">
    <location>
        <begin position="32"/>
        <end position="246"/>
    </location>
</feature>
<evidence type="ECO:0008006" key="4">
    <source>
        <dbReference type="Google" id="ProtNLM"/>
    </source>
</evidence>